<feature type="region of interest" description="Disordered" evidence="1">
    <location>
        <begin position="487"/>
        <end position="506"/>
    </location>
</feature>
<dbReference type="Proteomes" id="UP000786811">
    <property type="component" value="Unassembled WGS sequence"/>
</dbReference>
<evidence type="ECO:0000256" key="1">
    <source>
        <dbReference type="SAM" id="MobiDB-lite"/>
    </source>
</evidence>
<evidence type="ECO:0000313" key="3">
    <source>
        <dbReference type="Proteomes" id="UP000786811"/>
    </source>
</evidence>
<feature type="compositionally biased region" description="Polar residues" evidence="1">
    <location>
        <begin position="700"/>
        <end position="711"/>
    </location>
</feature>
<evidence type="ECO:0000313" key="2">
    <source>
        <dbReference type="EMBL" id="CAG5075319.1"/>
    </source>
</evidence>
<dbReference type="EMBL" id="CAJNRD030001116">
    <property type="protein sequence ID" value="CAG5075319.1"/>
    <property type="molecule type" value="Genomic_DNA"/>
</dbReference>
<feature type="region of interest" description="Disordered" evidence="1">
    <location>
        <begin position="612"/>
        <end position="650"/>
    </location>
</feature>
<keyword evidence="3" id="KW-1185">Reference proteome</keyword>
<protein>
    <submittedName>
        <fullName evidence="2">Uncharacterized protein</fullName>
    </submittedName>
</protein>
<proteinExistence type="predicted"/>
<feature type="non-terminal residue" evidence="2">
    <location>
        <position position="751"/>
    </location>
</feature>
<dbReference type="OrthoDB" id="10660444at2759"/>
<name>A0A8J2EH18_COTCN</name>
<gene>
    <name evidence="2" type="ORF">HICCMSTLAB_LOCUS1473</name>
</gene>
<feature type="compositionally biased region" description="Polar residues" evidence="1">
    <location>
        <begin position="627"/>
        <end position="640"/>
    </location>
</feature>
<dbReference type="AlphaFoldDB" id="A0A8J2EH18"/>
<reference evidence="2" key="1">
    <citation type="submission" date="2021-04" db="EMBL/GenBank/DDBJ databases">
        <authorList>
            <person name="Chebbi M.A.C M."/>
        </authorList>
    </citation>
    <scope>NUCLEOTIDE SEQUENCE</scope>
</reference>
<comment type="caution">
    <text evidence="2">The sequence shown here is derived from an EMBL/GenBank/DDBJ whole genome shotgun (WGS) entry which is preliminary data.</text>
</comment>
<organism evidence="2 3">
    <name type="scientific">Cotesia congregata</name>
    <name type="common">Parasitoid wasp</name>
    <name type="synonym">Apanteles congregatus</name>
    <dbReference type="NCBI Taxonomy" id="51543"/>
    <lineage>
        <taxon>Eukaryota</taxon>
        <taxon>Metazoa</taxon>
        <taxon>Ecdysozoa</taxon>
        <taxon>Arthropoda</taxon>
        <taxon>Hexapoda</taxon>
        <taxon>Insecta</taxon>
        <taxon>Pterygota</taxon>
        <taxon>Neoptera</taxon>
        <taxon>Endopterygota</taxon>
        <taxon>Hymenoptera</taxon>
        <taxon>Apocrita</taxon>
        <taxon>Ichneumonoidea</taxon>
        <taxon>Braconidae</taxon>
        <taxon>Microgastrinae</taxon>
        <taxon>Cotesia</taxon>
    </lineage>
</organism>
<sequence>MILAQRGDKSFPIMLCLCSGRSQPLFSAIFGFLQQQGPTLCNNIDTIVSSLEKELISSIRESFPLKNVRYDWKNVVKSSSSYNDALKFSWALLLVPISLREEAFKKILEEAEKIEDAYKEMPNYLRYLQRLDRILKSSGPIRVINITGTFAQDLIEQCGTGDLSIFTLLSTMKSALQNGSLLLKSTQSSTPVIDHFSNQHIIETGQITIETFLIEVIEPYMNELISQIKSSQKSDIKSPVFKEIEDPKRVKDERNRYRTSNEIQPVNVNRIDSFRKTTSATTKGIGTFGMTQQQSLPAFQARKTVLRQSNKDLTPSVDYLGPRSTFTRLRLNNPCATATYVPSSLKHSTPQKKPVGANPTLGFSLESAGTDYCRDQECDREFERTRRSLGTIGEDEFPDYRHELKFKSRFPQLRNNEDPTWNVNTTSTGMKSFGTFGKTQQQSSPAFQARKTVLRQSNDYLTPSVDYSGLRSTSTRRRLNMSCATATYVPSSSRDSTPHKKSVSVNPTLGFSLESASTDFRLDQESDRESRRTLTRYTDAEYLEDSLIIGSLDTDAGANIDVVDIHESPSSDNDDVAHSIPRLLTTPNSEVLPSPIEFSTVNVVAEVIENPLHNESTGRGDGGLSTAPVNSRSLPISSPEVQPPAEEFSTSNVVAEVIEDPLLNESAGRGEEESPSGNAAPDILEDTLRLGSDDSDNEDNPGNSGTATARPSENDIIVIDSYSEQDDDENQRCCCCRVNRAYLVAYKALSR</sequence>
<feature type="region of interest" description="Disordered" evidence="1">
    <location>
        <begin position="688"/>
        <end position="715"/>
    </location>
</feature>
<accession>A0A8J2EH18</accession>